<dbReference type="EMBL" id="JBEAFC010000007">
    <property type="protein sequence ID" value="KAL1551633.1"/>
    <property type="molecule type" value="Genomic_DNA"/>
</dbReference>
<feature type="domain" description="TRF2/HOY1 PH-like" evidence="2">
    <location>
        <begin position="16"/>
        <end position="124"/>
    </location>
</feature>
<proteinExistence type="predicted"/>
<gene>
    <name evidence="3" type="ORF">AAHA92_19451</name>
</gene>
<name>A0ABD1H8P5_SALDI</name>
<sequence length="148" mass="16941">MEENSQGSPPFDEIPDMESESSLQCELTAKFSYAKKKLVWKFFEGPLKRKMEVSWSDITAIEAVMTPNEPGRLRVQLAKPPLFFRGITPQPGKHSNWEPADDFTDGEALVCMIHEITFPPGVLDKNYEELLMNDERLAELSRRPFPKP</sequence>
<dbReference type="InterPro" id="IPR057939">
    <property type="entry name" value="TRF2_HOY1_PH"/>
</dbReference>
<evidence type="ECO:0000259" key="2">
    <source>
        <dbReference type="Pfam" id="PF24818"/>
    </source>
</evidence>
<dbReference type="Proteomes" id="UP001567538">
    <property type="component" value="Unassembled WGS sequence"/>
</dbReference>
<feature type="region of interest" description="Disordered" evidence="1">
    <location>
        <begin position="1"/>
        <end position="20"/>
    </location>
</feature>
<dbReference type="AlphaFoldDB" id="A0ABD1H8P5"/>
<accession>A0ABD1H8P5</accession>
<dbReference type="PANTHER" id="PTHR33494">
    <property type="entry name" value="OS02G0793800 PROTEIN"/>
    <property type="match status" value="1"/>
</dbReference>
<evidence type="ECO:0000313" key="3">
    <source>
        <dbReference type="EMBL" id="KAL1551633.1"/>
    </source>
</evidence>
<dbReference type="Pfam" id="PF24818">
    <property type="entry name" value="PH_TRF2_HOY1"/>
    <property type="match status" value="1"/>
</dbReference>
<dbReference type="PANTHER" id="PTHR33494:SF5">
    <property type="entry name" value="F10A16.6 PROTEIN"/>
    <property type="match status" value="1"/>
</dbReference>
<organism evidence="3 4">
    <name type="scientific">Salvia divinorum</name>
    <name type="common">Maria pastora</name>
    <name type="synonym">Diviner's sage</name>
    <dbReference type="NCBI Taxonomy" id="28513"/>
    <lineage>
        <taxon>Eukaryota</taxon>
        <taxon>Viridiplantae</taxon>
        <taxon>Streptophyta</taxon>
        <taxon>Embryophyta</taxon>
        <taxon>Tracheophyta</taxon>
        <taxon>Spermatophyta</taxon>
        <taxon>Magnoliopsida</taxon>
        <taxon>eudicotyledons</taxon>
        <taxon>Gunneridae</taxon>
        <taxon>Pentapetalae</taxon>
        <taxon>asterids</taxon>
        <taxon>lamiids</taxon>
        <taxon>Lamiales</taxon>
        <taxon>Lamiaceae</taxon>
        <taxon>Nepetoideae</taxon>
        <taxon>Mentheae</taxon>
        <taxon>Salviinae</taxon>
        <taxon>Salvia</taxon>
        <taxon>Salvia subgen. Calosphace</taxon>
    </lineage>
</organism>
<keyword evidence="4" id="KW-1185">Reference proteome</keyword>
<comment type="caution">
    <text evidence="3">The sequence shown here is derived from an EMBL/GenBank/DDBJ whole genome shotgun (WGS) entry which is preliminary data.</text>
</comment>
<protein>
    <recommendedName>
        <fullName evidence="2">TRF2/HOY1 PH-like domain-containing protein</fullName>
    </recommendedName>
</protein>
<reference evidence="3 4" key="1">
    <citation type="submission" date="2024-06" db="EMBL/GenBank/DDBJ databases">
        <title>A chromosome level genome sequence of Diviner's sage (Salvia divinorum).</title>
        <authorList>
            <person name="Ford S.A."/>
            <person name="Ro D.-K."/>
            <person name="Ness R.W."/>
            <person name="Phillips M.A."/>
        </authorList>
    </citation>
    <scope>NUCLEOTIDE SEQUENCE [LARGE SCALE GENOMIC DNA]</scope>
    <source>
        <strain evidence="3">SAF-2024a</strain>
        <tissue evidence="3">Leaf</tissue>
    </source>
</reference>
<evidence type="ECO:0000313" key="4">
    <source>
        <dbReference type="Proteomes" id="UP001567538"/>
    </source>
</evidence>
<evidence type="ECO:0000256" key="1">
    <source>
        <dbReference type="SAM" id="MobiDB-lite"/>
    </source>
</evidence>